<dbReference type="PANTHER" id="PTHR10000:SF8">
    <property type="entry name" value="HAD SUPERFAMILY HYDROLASE-LIKE, TYPE 3"/>
    <property type="match status" value="1"/>
</dbReference>
<dbReference type="SUPFAM" id="SSF56784">
    <property type="entry name" value="HAD-like"/>
    <property type="match status" value="1"/>
</dbReference>
<dbReference type="AlphaFoldDB" id="A0A840EVE3"/>
<gene>
    <name evidence="1" type="ORF">BKA16_000866</name>
</gene>
<evidence type="ECO:0000313" key="1">
    <source>
        <dbReference type="EMBL" id="MBB4134314.1"/>
    </source>
</evidence>
<dbReference type="InterPro" id="IPR036412">
    <property type="entry name" value="HAD-like_sf"/>
</dbReference>
<reference evidence="1 2" key="1">
    <citation type="submission" date="2020-08" db="EMBL/GenBank/DDBJ databases">
        <title>Sequencing the genomes of 1000 actinobacteria strains.</title>
        <authorList>
            <person name="Klenk H.-P."/>
        </authorList>
    </citation>
    <scope>NUCLEOTIDE SEQUENCE [LARGE SCALE GENOMIC DNA]</scope>
    <source>
        <strain evidence="1 2">DSM 45298</strain>
    </source>
</reference>
<dbReference type="PANTHER" id="PTHR10000">
    <property type="entry name" value="PHOSPHOSERINE PHOSPHATASE"/>
    <property type="match status" value="1"/>
</dbReference>
<dbReference type="GO" id="GO:0000287">
    <property type="term" value="F:magnesium ion binding"/>
    <property type="evidence" value="ECO:0007669"/>
    <property type="project" value="TreeGrafter"/>
</dbReference>
<keyword evidence="2" id="KW-1185">Reference proteome</keyword>
<accession>A0A840EVE3</accession>
<dbReference type="EMBL" id="JACIFP010000001">
    <property type="protein sequence ID" value="MBB4134314.1"/>
    <property type="molecule type" value="Genomic_DNA"/>
</dbReference>
<dbReference type="InterPro" id="IPR023214">
    <property type="entry name" value="HAD_sf"/>
</dbReference>
<dbReference type="Proteomes" id="UP000551501">
    <property type="component" value="Unassembled WGS sequence"/>
</dbReference>
<protein>
    <recommendedName>
        <fullName evidence="3">HAD family hydrolase</fullName>
    </recommendedName>
</protein>
<dbReference type="Gene3D" id="3.30.1240.10">
    <property type="match status" value="1"/>
</dbReference>
<dbReference type="GO" id="GO:0016791">
    <property type="term" value="F:phosphatase activity"/>
    <property type="evidence" value="ECO:0007669"/>
    <property type="project" value="TreeGrafter"/>
</dbReference>
<evidence type="ECO:0000313" key="2">
    <source>
        <dbReference type="Proteomes" id="UP000551501"/>
    </source>
</evidence>
<evidence type="ECO:0008006" key="3">
    <source>
        <dbReference type="Google" id="ProtNLM"/>
    </source>
</evidence>
<dbReference type="GO" id="GO:0005829">
    <property type="term" value="C:cytosol"/>
    <property type="evidence" value="ECO:0007669"/>
    <property type="project" value="TreeGrafter"/>
</dbReference>
<dbReference type="Gene3D" id="3.40.50.1000">
    <property type="entry name" value="HAD superfamily/HAD-like"/>
    <property type="match status" value="1"/>
</dbReference>
<proteinExistence type="predicted"/>
<dbReference type="Pfam" id="PF08282">
    <property type="entry name" value="Hydrolase_3"/>
    <property type="match status" value="1"/>
</dbReference>
<comment type="caution">
    <text evidence="1">The sequence shown here is derived from an EMBL/GenBank/DDBJ whole genome shotgun (WGS) entry which is preliminary data.</text>
</comment>
<sequence>MTGEVFGPPSMIASDVDGTIIDEANVITPRTVGVLERAARSGVELVLSTGRPPRWIPEIADQLAETDAAVRFAVCANGAIVYDVRADAVLHAAELSTETLEKLQAVCAEIVPGCGLAAERAGTVAHDAATPTFVATAGYEHAWLNPDHVQVSDGSLAELPAVKLLARRPGMSSREMADRIAPHIGDLAEITFSIDTGLIELSVPGVHKASGLQWLLAHTDVAGAAAVAFGDMPNDVEMLRWAAHGVAMGHGDPAARAAADEITGSNVDDGVAQVLERWF</sequence>
<name>A0A840EVE3_9ACTN</name>
<organism evidence="1 2">
    <name type="scientific">Gordonia humi</name>
    <dbReference type="NCBI Taxonomy" id="686429"/>
    <lineage>
        <taxon>Bacteria</taxon>
        <taxon>Bacillati</taxon>
        <taxon>Actinomycetota</taxon>
        <taxon>Actinomycetes</taxon>
        <taxon>Mycobacteriales</taxon>
        <taxon>Gordoniaceae</taxon>
        <taxon>Gordonia</taxon>
    </lineage>
</organism>